<accession>A0ABU3K6K4</accession>
<dbReference type="PANTHER" id="PTHR45947:SF3">
    <property type="entry name" value="SULFOQUINOVOSYL TRANSFERASE SQD2"/>
    <property type="match status" value="1"/>
</dbReference>
<evidence type="ECO:0000259" key="1">
    <source>
        <dbReference type="Pfam" id="PF00534"/>
    </source>
</evidence>
<dbReference type="PANTHER" id="PTHR45947">
    <property type="entry name" value="SULFOQUINOVOSYL TRANSFERASE SQD2"/>
    <property type="match status" value="1"/>
</dbReference>
<evidence type="ECO:0000259" key="2">
    <source>
        <dbReference type="Pfam" id="PF13439"/>
    </source>
</evidence>
<dbReference type="Proteomes" id="UP001250932">
    <property type="component" value="Unassembled WGS sequence"/>
</dbReference>
<dbReference type="InterPro" id="IPR001296">
    <property type="entry name" value="Glyco_trans_1"/>
</dbReference>
<reference evidence="3 4" key="1">
    <citation type="journal article" date="2023" name="ISME J.">
        <title>Cultivation and genomic characterization of novel and ubiquitous marine nitrite-oxidizing bacteria from the Nitrospirales.</title>
        <authorList>
            <person name="Mueller A.J."/>
            <person name="Daebeler A."/>
            <person name="Herbold C.W."/>
            <person name="Kirkegaard R.H."/>
            <person name="Daims H."/>
        </authorList>
    </citation>
    <scope>NUCLEOTIDE SEQUENCE [LARGE SCALE GENOMIC DNA]</scope>
    <source>
        <strain evidence="3 4">EB</strain>
    </source>
</reference>
<keyword evidence="4" id="KW-1185">Reference proteome</keyword>
<protein>
    <submittedName>
        <fullName evidence="3">Glycosyltransferase family 4 protein</fullName>
    </submittedName>
</protein>
<dbReference type="InterPro" id="IPR050194">
    <property type="entry name" value="Glycosyltransferase_grp1"/>
</dbReference>
<dbReference type="Pfam" id="PF00534">
    <property type="entry name" value="Glycos_transf_1"/>
    <property type="match status" value="1"/>
</dbReference>
<dbReference type="InterPro" id="IPR028098">
    <property type="entry name" value="Glyco_trans_4-like_N"/>
</dbReference>
<dbReference type="Gene3D" id="3.40.50.2000">
    <property type="entry name" value="Glycogen Phosphorylase B"/>
    <property type="match status" value="2"/>
</dbReference>
<sequence>MEKVLCSVMNSLPDHIDQEILSLTEDRGAEKWIRRKHIRFVNFTKPQENFPFFRSLFQALRQSHPTVLMTYNWGATDAIWLGRLAGIPHIIHSEHGFNVDEATSTLWKRNVIRFVVYRLASRLVVVSTDLQKMMEDQLGLASARVLFIPNGINTEYFSGDRFEREQMRQMLGLSTQDIVVGFVGRLDPVKNLSLLLKVFENSLEQEQNFKLLFIGDGPDRGLIEQACTRPMFRGRILCVGQQENVVAYLRAMDVFILTSLREQMPMSMLEAMSVGLPIVATAVGEIPAILQGQEAGFVSEIDHASKQLAEALLQLRDPQVRSQMGQAGRSLVVQRFRQQAMIQEYHETLRTLGVFHDPLICSTECA</sequence>
<comment type="caution">
    <text evidence="3">The sequence shown here is derived from an EMBL/GenBank/DDBJ whole genome shotgun (WGS) entry which is preliminary data.</text>
</comment>
<feature type="domain" description="Glycosyl transferase family 1" evidence="1">
    <location>
        <begin position="164"/>
        <end position="329"/>
    </location>
</feature>
<feature type="domain" description="Glycosyltransferase subfamily 4-like N-terminal" evidence="2">
    <location>
        <begin position="23"/>
        <end position="155"/>
    </location>
</feature>
<dbReference type="EMBL" id="JAQOUE010000001">
    <property type="protein sequence ID" value="MDT7041975.1"/>
    <property type="molecule type" value="Genomic_DNA"/>
</dbReference>
<evidence type="ECO:0000313" key="4">
    <source>
        <dbReference type="Proteomes" id="UP001250932"/>
    </source>
</evidence>
<evidence type="ECO:0000313" key="3">
    <source>
        <dbReference type="EMBL" id="MDT7041975.1"/>
    </source>
</evidence>
<dbReference type="SUPFAM" id="SSF53756">
    <property type="entry name" value="UDP-Glycosyltransferase/glycogen phosphorylase"/>
    <property type="match status" value="1"/>
</dbReference>
<dbReference type="CDD" id="cd03801">
    <property type="entry name" value="GT4_PimA-like"/>
    <property type="match status" value="1"/>
</dbReference>
<proteinExistence type="predicted"/>
<name>A0ABU3K6K4_9BACT</name>
<gene>
    <name evidence="3" type="ORF">PPG34_06390</name>
</gene>
<dbReference type="Pfam" id="PF13439">
    <property type="entry name" value="Glyco_transf_4"/>
    <property type="match status" value="1"/>
</dbReference>
<organism evidence="3 4">
    <name type="scientific">Candidatus Nitronereus thalassa</name>
    <dbReference type="NCBI Taxonomy" id="3020898"/>
    <lineage>
        <taxon>Bacteria</taxon>
        <taxon>Pseudomonadati</taxon>
        <taxon>Nitrospirota</taxon>
        <taxon>Nitrospiria</taxon>
        <taxon>Nitrospirales</taxon>
        <taxon>Nitrospiraceae</taxon>
        <taxon>Candidatus Nitronereus</taxon>
    </lineage>
</organism>